<dbReference type="Proteomes" id="UP000601435">
    <property type="component" value="Unassembled WGS sequence"/>
</dbReference>
<organism evidence="2 3">
    <name type="scientific">Symbiodinium necroappetens</name>
    <dbReference type="NCBI Taxonomy" id="1628268"/>
    <lineage>
        <taxon>Eukaryota</taxon>
        <taxon>Sar</taxon>
        <taxon>Alveolata</taxon>
        <taxon>Dinophyceae</taxon>
        <taxon>Suessiales</taxon>
        <taxon>Symbiodiniaceae</taxon>
        <taxon>Symbiodinium</taxon>
    </lineage>
</organism>
<feature type="chain" id="PRO_5032433743" evidence="1">
    <location>
        <begin position="27"/>
        <end position="397"/>
    </location>
</feature>
<keyword evidence="3" id="KW-1185">Reference proteome</keyword>
<proteinExistence type="predicted"/>
<feature type="signal peptide" evidence="1">
    <location>
        <begin position="1"/>
        <end position="26"/>
    </location>
</feature>
<evidence type="ECO:0000313" key="3">
    <source>
        <dbReference type="Proteomes" id="UP000601435"/>
    </source>
</evidence>
<dbReference type="EMBL" id="CAJNJA010011469">
    <property type="protein sequence ID" value="CAE7273102.1"/>
    <property type="molecule type" value="Genomic_DNA"/>
</dbReference>
<accession>A0A812MT88</accession>
<name>A0A812MT88_9DINO</name>
<dbReference type="AlphaFoldDB" id="A0A812MT88"/>
<gene>
    <name evidence="2" type="ORF">SNEC2469_LOCUS6583</name>
</gene>
<comment type="caution">
    <text evidence="2">The sequence shown here is derived from an EMBL/GenBank/DDBJ whole genome shotgun (WGS) entry which is preliminary data.</text>
</comment>
<sequence length="397" mass="45285">MKRFRPLAAFVIALLATLTLNTAAHAQMMGGLGRSDPVSTADIQDMSEFLSFTDDQRATALDMHTAYLSTFEENRDTLYQAINAIQEEFQQTQDMSIFEEMQKMVVEFEKTSKGAADRLFEDIQLILTEEQLENWPAFELRSFRKRTLPTVSNGGMNISGATTDLIDIYEQHIESDVEDDDVRESLLPLLASYEREMDAVLHEYVEVRNEVTEDSLEIGMDWMANMDKIDEIIKTYIGAAVKIRDINDRYTGRIASILSGDTRKSWENEFNVSASPSVYTDNYIDQSFNAARELTSLTEEQRERVEELRRRYLASESSVNAKWAAALRESEENLSFSAMMQGQMQSPEVGELRKERGDLDARTYDELAAVLTEEQREALPAKPAANWRDRFQFNTGG</sequence>
<dbReference type="Gene3D" id="1.20.120.1490">
    <property type="match status" value="1"/>
</dbReference>
<reference evidence="2" key="1">
    <citation type="submission" date="2021-02" db="EMBL/GenBank/DDBJ databases">
        <authorList>
            <person name="Dougan E. K."/>
            <person name="Rhodes N."/>
            <person name="Thang M."/>
            <person name="Chan C."/>
        </authorList>
    </citation>
    <scope>NUCLEOTIDE SEQUENCE</scope>
</reference>
<protein>
    <submittedName>
        <fullName evidence="2">Uncharacterized protein</fullName>
    </submittedName>
</protein>
<evidence type="ECO:0000256" key="1">
    <source>
        <dbReference type="SAM" id="SignalP"/>
    </source>
</evidence>
<evidence type="ECO:0000313" key="2">
    <source>
        <dbReference type="EMBL" id="CAE7273102.1"/>
    </source>
</evidence>
<keyword evidence="1" id="KW-0732">Signal</keyword>